<keyword evidence="2" id="KW-1185">Reference proteome</keyword>
<proteinExistence type="predicted"/>
<dbReference type="EMBL" id="QUSY01002261">
    <property type="protein sequence ID" value="RHY21877.1"/>
    <property type="molecule type" value="Genomic_DNA"/>
</dbReference>
<evidence type="ECO:0000313" key="2">
    <source>
        <dbReference type="Proteomes" id="UP000285060"/>
    </source>
</evidence>
<dbReference type="AlphaFoldDB" id="A0A418AHR7"/>
<evidence type="ECO:0000313" key="1">
    <source>
        <dbReference type="EMBL" id="RHY21877.1"/>
    </source>
</evidence>
<protein>
    <submittedName>
        <fullName evidence="1">Uncharacterized protein</fullName>
    </submittedName>
</protein>
<sequence length="209" mass="23177">MILPPVQQLIAYRQKTTNNKCSDVRCDDVWLTRADLFGVESARESFSGTTVDDPLDEWKTCMGAPITNNEWTKLTTSVFTASRSKARSCVPGLQLPPPTDRVKKELHFDVSCDSTAPDFATFCTSQLQVKMSDLFALEATLNPNPTVTALLTGRTTSAASIVFWRVKNECLMSMLSSPDVGFVPIEMRPPVKSSFLDELSAFWPSGIIW</sequence>
<reference evidence="1 2" key="1">
    <citation type="submission" date="2018-08" db="EMBL/GenBank/DDBJ databases">
        <title>Aphanomyces genome sequencing and annotation.</title>
        <authorList>
            <person name="Minardi D."/>
            <person name="Oidtmann B."/>
            <person name="Van Der Giezen M."/>
            <person name="Studholme D.J."/>
        </authorList>
    </citation>
    <scope>NUCLEOTIDE SEQUENCE [LARGE SCALE GENOMIC DNA]</scope>
    <source>
        <strain evidence="1 2">NJM0002</strain>
    </source>
</reference>
<comment type="caution">
    <text evidence="1">The sequence shown here is derived from an EMBL/GenBank/DDBJ whole genome shotgun (WGS) entry which is preliminary data.</text>
</comment>
<dbReference type="VEuPathDB" id="FungiDB:H310_11890"/>
<name>A0A418AHR7_9STRA</name>
<accession>A0A418AHR7</accession>
<organism evidence="1 2">
    <name type="scientific">Aphanomyces invadans</name>
    <dbReference type="NCBI Taxonomy" id="157072"/>
    <lineage>
        <taxon>Eukaryota</taxon>
        <taxon>Sar</taxon>
        <taxon>Stramenopiles</taxon>
        <taxon>Oomycota</taxon>
        <taxon>Saprolegniomycetes</taxon>
        <taxon>Saprolegniales</taxon>
        <taxon>Verrucalvaceae</taxon>
        <taxon>Aphanomyces</taxon>
    </lineage>
</organism>
<dbReference type="Proteomes" id="UP000285060">
    <property type="component" value="Unassembled WGS sequence"/>
</dbReference>
<gene>
    <name evidence="1" type="ORF">DYB32_009691</name>
</gene>